<comment type="caution">
    <text evidence="3">The sequence shown here is derived from an EMBL/GenBank/DDBJ whole genome shotgun (WGS) entry which is preliminary data.</text>
</comment>
<organism evidence="3 4">
    <name type="scientific">Neosynechococcus sphagnicola sy1</name>
    <dbReference type="NCBI Taxonomy" id="1497020"/>
    <lineage>
        <taxon>Bacteria</taxon>
        <taxon>Bacillati</taxon>
        <taxon>Cyanobacteriota</taxon>
        <taxon>Cyanophyceae</taxon>
        <taxon>Neosynechococcales</taxon>
        <taxon>Neosynechococcaceae</taxon>
        <taxon>Neosynechococcus</taxon>
    </lineage>
</organism>
<feature type="domain" description="Neuraminidase-like" evidence="1">
    <location>
        <begin position="472"/>
        <end position="612"/>
    </location>
</feature>
<evidence type="ECO:0000259" key="2">
    <source>
        <dbReference type="Pfam" id="PF20220"/>
    </source>
</evidence>
<dbReference type="Pfam" id="PF18413">
    <property type="entry name" value="Neuraminidase"/>
    <property type="match status" value="1"/>
</dbReference>
<dbReference type="InterPro" id="IPR041079">
    <property type="entry name" value="Neuraminidase-like"/>
</dbReference>
<evidence type="ECO:0000313" key="4">
    <source>
        <dbReference type="Proteomes" id="UP000030170"/>
    </source>
</evidence>
<gene>
    <name evidence="3" type="ORF">DO97_16450</name>
</gene>
<keyword evidence="4" id="KW-1185">Reference proteome</keyword>
<accession>A0A098TI65</accession>
<evidence type="ECO:0000313" key="3">
    <source>
        <dbReference type="EMBL" id="KGF71672.1"/>
    </source>
</evidence>
<dbReference type="STRING" id="1497020.DO97_16450"/>
<proteinExistence type="predicted"/>
<dbReference type="Proteomes" id="UP000030170">
    <property type="component" value="Unassembled WGS sequence"/>
</dbReference>
<name>A0A098TI65_9CYAN</name>
<protein>
    <submittedName>
        <fullName evidence="3">Uncharacterized protein</fullName>
    </submittedName>
</protein>
<dbReference type="Pfam" id="PF20220">
    <property type="entry name" value="ABC_toxin_N"/>
    <property type="match status" value="1"/>
</dbReference>
<sequence length="835" mass="94618">MPGQMRMLRRSLNCNGAAFRLPKLQSHKVSFFSGKTFTSFDLPLQSYALLHKIALLVNAFKITAKELVYLSNHADDFAGKDPTAPADVNKNVPFNLNTLPLDPSRGKAALFDQWLRLANLFALRESLPEGEIGLMDVFSFAATSADKTQLSLELLKQSTIISNQNTDLISLLSSWLGVSEAAMKQILLRDWSGLSKTAIKTLIGDASQSLTHFINVLAKLSGLQILTLLLATATGWNVKEIDYLISPQGFNLTLADFKDEQWLLKLQNCTNLSQQLGISAAKLFSWATQAPDSVQAQDIKNTVKAKYDEETWLTVAKPLSDKLRESQKSALVAYVLTLPAIRQANVTDANRLFEYFLIDVEMSACMLTSRIKQAISSVQLFVQQCLLNLVPGVRPSQIDVNRWEWTKNYRVWEANRKVFLYPENWIEPELRDDKSPFFKELESELLQNDVTDEVAEKALLNYLYKLDQVANLEVCGMYFQDNFDSAENFKSLLHVFARTKGGMTRSYYYRRLVDNQVWTPWEKAELDIHGVQGSDEKQSDGIHLLPVVWNRRLYLFWLIFTSKAKVTPATSITINTNASTSLPPQAEKYWQINLAWSQYVQGKWTPKQISEDFTTYGLISPASFQMKSLISQLNSLELPIFVSGDLKGRFTLEDVHGKVSWSNDKTKNTELIEKLWPMSMTSSPVPGGKGEIFWLATSHFMEYAGHDKLGFASAPDYKGQPALEKTPGYHIFPLNQQNAKASRTRFFYHDLQNSYFVRVREYYEWIVNQVENPGKVIPGVSDKVSYKDYDVRRDLGRPAPDSVMEKVVANPWVTAEQHVFTQKISMIANQSGIGI</sequence>
<dbReference type="AlphaFoldDB" id="A0A098TI65"/>
<reference evidence="3 4" key="1">
    <citation type="journal article" date="2014" name="Mol. Ecol.">
        <title>Evolution of Synechococcus.</title>
        <authorList>
            <person name="Dvorak P."/>
            <person name="Casamatta D."/>
            <person name="Hasler P."/>
            <person name="Poulickova A."/>
            <person name="Ondrej V."/>
            <person name="Sanges R."/>
        </authorList>
    </citation>
    <scope>NUCLEOTIDE SEQUENCE [LARGE SCALE GENOMIC DNA]</scope>
    <source>
        <strain evidence="3 4">CAUP A 1101</strain>
    </source>
</reference>
<dbReference type="EMBL" id="JJML01000058">
    <property type="protein sequence ID" value="KGF71672.1"/>
    <property type="molecule type" value="Genomic_DNA"/>
</dbReference>
<dbReference type="InterPro" id="IPR046839">
    <property type="entry name" value="ABC_toxin_N"/>
</dbReference>
<feature type="domain" description="ABC toxin N-terminal" evidence="2">
    <location>
        <begin position="321"/>
        <end position="442"/>
    </location>
</feature>
<evidence type="ECO:0000259" key="1">
    <source>
        <dbReference type="Pfam" id="PF18413"/>
    </source>
</evidence>